<dbReference type="GO" id="GO:0005886">
    <property type="term" value="C:plasma membrane"/>
    <property type="evidence" value="ECO:0007669"/>
    <property type="project" value="TreeGrafter"/>
</dbReference>
<dbReference type="PANTHER" id="PTHR46154">
    <property type="match status" value="1"/>
</dbReference>
<feature type="transmembrane region" description="Helical" evidence="2">
    <location>
        <begin position="240"/>
        <end position="260"/>
    </location>
</feature>
<proteinExistence type="predicted"/>
<feature type="transmembrane region" description="Helical" evidence="2">
    <location>
        <begin position="324"/>
        <end position="344"/>
    </location>
</feature>
<accession>A0A0R3WNQ1</accession>
<keyword evidence="4" id="KW-1185">Reference proteome</keyword>
<evidence type="ECO:0000256" key="2">
    <source>
        <dbReference type="SAM" id="Phobius"/>
    </source>
</evidence>
<dbReference type="STRING" id="6205.A0A0R3WNQ1"/>
<keyword evidence="1" id="KW-0813">Transport</keyword>
<reference evidence="3 4" key="2">
    <citation type="submission" date="2018-11" db="EMBL/GenBank/DDBJ databases">
        <authorList>
            <consortium name="Pathogen Informatics"/>
        </authorList>
    </citation>
    <scope>NUCLEOTIDE SEQUENCE [LARGE SCALE GENOMIC DNA]</scope>
</reference>
<protein>
    <submittedName>
        <fullName evidence="5">Urea transporter</fullName>
    </submittedName>
</protein>
<evidence type="ECO:0000313" key="4">
    <source>
        <dbReference type="Proteomes" id="UP000274429"/>
    </source>
</evidence>
<feature type="transmembrane region" description="Helical" evidence="2">
    <location>
        <begin position="396"/>
        <end position="415"/>
    </location>
</feature>
<name>A0A0R3WNQ1_HYDTA</name>
<evidence type="ECO:0000313" key="3">
    <source>
        <dbReference type="EMBL" id="VDM19841.1"/>
    </source>
</evidence>
<reference evidence="5" key="1">
    <citation type="submission" date="2017-02" db="UniProtKB">
        <authorList>
            <consortium name="WormBaseParasite"/>
        </authorList>
    </citation>
    <scope>IDENTIFICATION</scope>
</reference>
<dbReference type="InterPro" id="IPR031155">
    <property type="entry name" value="DUR"/>
</dbReference>
<dbReference type="AlphaFoldDB" id="A0A0R3WNQ1"/>
<feature type="transmembrane region" description="Helical" evidence="2">
    <location>
        <begin position="64"/>
        <end position="89"/>
    </location>
</feature>
<keyword evidence="2" id="KW-0472">Membrane</keyword>
<dbReference type="Proteomes" id="UP000274429">
    <property type="component" value="Unassembled WGS sequence"/>
</dbReference>
<evidence type="ECO:0000256" key="1">
    <source>
        <dbReference type="ARBA" id="ARBA00022448"/>
    </source>
</evidence>
<keyword evidence="2" id="KW-1133">Transmembrane helix</keyword>
<dbReference type="WBParaSite" id="TTAC_0000238901-mRNA-1">
    <property type="protein sequence ID" value="TTAC_0000238901-mRNA-1"/>
    <property type="gene ID" value="TTAC_0000238901"/>
</dbReference>
<dbReference type="GO" id="GO:0015204">
    <property type="term" value="F:urea transmembrane transporter activity"/>
    <property type="evidence" value="ECO:0007669"/>
    <property type="project" value="InterPro"/>
</dbReference>
<sequence>MDSIYKLLVCYNRTNYAAEQVVPFGSGNRVYSDSLVSFVHYMVRVLLDQSLWETSINLPPNHGVLGLLLAIIMGFCIPFALAAVCGLGFRALESSFFNAALLNATQRAHGLVIFSAPIHILGKSGIWIIFIVILLLIVTSCMFTIVGASSILHHDVLATYIRPFKKHADKAKCLLCGKRRGHLASRRNICRCRSMLECAACHTDTWFRRECKNRPTTTLVYGCKTHGAYRAYMDEMSKNVLQISFILMAGMIPLFIIFAESTLTNFLYYGLCTPFVGCLCLSILWARLSKVALLSGYFVSAGASLTLWLLLECTFFVGSEGAQLIGLTVAFLGGFLLPVLITFLHTKPLQAEAMLSVWSSVQEIDNPLVPWPEVFTREKKPALSEVRRALAPLRRLTWKLITFNLITFVGIWQVLGHTAQSLDFDSFFFYVCVICVTRGCASTNG</sequence>
<dbReference type="Gene3D" id="1.20.1730.10">
    <property type="entry name" value="Sodium/glucose cotransporter"/>
    <property type="match status" value="1"/>
</dbReference>
<dbReference type="EMBL" id="UYWX01001012">
    <property type="protein sequence ID" value="VDM19841.1"/>
    <property type="molecule type" value="Genomic_DNA"/>
</dbReference>
<feature type="transmembrane region" description="Helical" evidence="2">
    <location>
        <begin position="266"/>
        <end position="285"/>
    </location>
</feature>
<feature type="transmembrane region" description="Helical" evidence="2">
    <location>
        <begin position="126"/>
        <end position="152"/>
    </location>
</feature>
<organism evidence="5">
    <name type="scientific">Hydatigena taeniaeformis</name>
    <name type="common">Feline tapeworm</name>
    <name type="synonym">Taenia taeniaeformis</name>
    <dbReference type="NCBI Taxonomy" id="6205"/>
    <lineage>
        <taxon>Eukaryota</taxon>
        <taxon>Metazoa</taxon>
        <taxon>Spiralia</taxon>
        <taxon>Lophotrochozoa</taxon>
        <taxon>Platyhelminthes</taxon>
        <taxon>Cestoda</taxon>
        <taxon>Eucestoda</taxon>
        <taxon>Cyclophyllidea</taxon>
        <taxon>Taeniidae</taxon>
        <taxon>Hydatigera</taxon>
    </lineage>
</organism>
<dbReference type="OrthoDB" id="10049971at2759"/>
<evidence type="ECO:0000313" key="5">
    <source>
        <dbReference type="WBParaSite" id="TTAC_0000238901-mRNA-1"/>
    </source>
</evidence>
<feature type="transmembrane region" description="Helical" evidence="2">
    <location>
        <begin position="297"/>
        <end position="318"/>
    </location>
</feature>
<gene>
    <name evidence="3" type="ORF">TTAC_LOCUS2376</name>
</gene>
<dbReference type="InterPro" id="IPR038377">
    <property type="entry name" value="Na/Glc_symporter_sf"/>
</dbReference>
<keyword evidence="2" id="KW-0812">Transmembrane</keyword>
<dbReference type="PANTHER" id="PTHR46154:SF4">
    <property type="entry name" value="UREA ACTIVE TRANSPORTER"/>
    <property type="match status" value="1"/>
</dbReference>